<evidence type="ECO:0000313" key="2">
    <source>
        <dbReference type="Proteomes" id="UP000640912"/>
    </source>
</evidence>
<dbReference type="RefSeq" id="WP_202017778.1">
    <property type="nucleotide sequence ID" value="NZ_JAEHNR010000024.1"/>
</dbReference>
<keyword evidence="2" id="KW-1185">Reference proteome</keyword>
<comment type="caution">
    <text evidence="1">The sequence shown here is derived from an EMBL/GenBank/DDBJ whole genome shotgun (WGS) entry which is preliminary data.</text>
</comment>
<name>A0ABS1LTU9_9LACO</name>
<protein>
    <submittedName>
        <fullName evidence="1">Uncharacterized protein</fullName>
    </submittedName>
</protein>
<accession>A0ABS1LTU9</accession>
<gene>
    <name evidence="1" type="ORF">JEM47_03760</name>
</gene>
<proteinExistence type="predicted"/>
<dbReference type="EMBL" id="JAEHNR010000024">
    <property type="protein sequence ID" value="MBL1071621.1"/>
    <property type="molecule type" value="Genomic_DNA"/>
</dbReference>
<reference evidence="1 2" key="1">
    <citation type="journal article" date="2021" name="Microorganisms">
        <title>Dual Inhibition of Salmonella enterica and Clostridium perfringens by New Probiotic Candidates Isolated from Chicken Intestinal Mucosa.</title>
        <authorList>
            <person name="Lone A."/>
            <person name="Mottawea W."/>
            <person name="Ait Chait Y."/>
            <person name="Hammami R."/>
        </authorList>
    </citation>
    <scope>NUCLEOTIDE SEQUENCE [LARGE SCALE GENOMIC DNA]</scope>
    <source>
        <strain evidence="1 2">A12</strain>
    </source>
</reference>
<sequence>MTEKKLKKIEFGFENVESGEVSVDAVQDMKIVGLHQVGHRDFHDGYVSFTENLVADSFLIELDYEMANQNLTDSDEPVGEQLYDYDDISNVTLYFEDGTSETINLPWLELRRDENDWQSSELRTNRPLNKETLGRMSPDLAKAMQRFEKDDRFMNRKILTVYVNKDK</sequence>
<evidence type="ECO:0000313" key="1">
    <source>
        <dbReference type="EMBL" id="MBL1071621.1"/>
    </source>
</evidence>
<dbReference type="Proteomes" id="UP000640912">
    <property type="component" value="Unassembled WGS sequence"/>
</dbReference>
<organism evidence="1 2">
    <name type="scientific">Lactobacillus kitasatonis</name>
    <dbReference type="NCBI Taxonomy" id="237446"/>
    <lineage>
        <taxon>Bacteria</taxon>
        <taxon>Bacillati</taxon>
        <taxon>Bacillota</taxon>
        <taxon>Bacilli</taxon>
        <taxon>Lactobacillales</taxon>
        <taxon>Lactobacillaceae</taxon>
        <taxon>Lactobacillus</taxon>
    </lineage>
</organism>